<dbReference type="RefSeq" id="XP_007416341.1">
    <property type="nucleotide sequence ID" value="XM_007416279.1"/>
</dbReference>
<keyword evidence="2" id="KW-1185">Reference proteome</keyword>
<organism evidence="2">
    <name type="scientific">Melampsora larici-populina (strain 98AG31 / pathotype 3-4-7)</name>
    <name type="common">Poplar leaf rust fungus</name>
    <dbReference type="NCBI Taxonomy" id="747676"/>
    <lineage>
        <taxon>Eukaryota</taxon>
        <taxon>Fungi</taxon>
        <taxon>Dikarya</taxon>
        <taxon>Basidiomycota</taxon>
        <taxon>Pucciniomycotina</taxon>
        <taxon>Pucciniomycetes</taxon>
        <taxon>Pucciniales</taxon>
        <taxon>Melampsoraceae</taxon>
        <taxon>Melampsora</taxon>
    </lineage>
</organism>
<dbReference type="EMBL" id="GL883148">
    <property type="protein sequence ID" value="EGG00322.1"/>
    <property type="molecule type" value="Genomic_DNA"/>
</dbReference>
<name>F4S4P1_MELLP</name>
<reference evidence="2" key="1">
    <citation type="journal article" date="2011" name="Proc. Natl. Acad. Sci. U.S.A.">
        <title>Obligate biotrophy features unraveled by the genomic analysis of rust fungi.</title>
        <authorList>
            <person name="Duplessis S."/>
            <person name="Cuomo C.A."/>
            <person name="Lin Y.-C."/>
            <person name="Aerts A."/>
            <person name="Tisserant E."/>
            <person name="Veneault-Fourrey C."/>
            <person name="Joly D.L."/>
            <person name="Hacquard S."/>
            <person name="Amselem J."/>
            <person name="Cantarel B.L."/>
            <person name="Chiu R."/>
            <person name="Coutinho P.M."/>
            <person name="Feau N."/>
            <person name="Field M."/>
            <person name="Frey P."/>
            <person name="Gelhaye E."/>
            <person name="Goldberg J."/>
            <person name="Grabherr M.G."/>
            <person name="Kodira C.D."/>
            <person name="Kohler A."/>
            <person name="Kuees U."/>
            <person name="Lindquist E.A."/>
            <person name="Lucas S.M."/>
            <person name="Mago R."/>
            <person name="Mauceli E."/>
            <person name="Morin E."/>
            <person name="Murat C."/>
            <person name="Pangilinan J.L."/>
            <person name="Park R."/>
            <person name="Pearson M."/>
            <person name="Quesneville H."/>
            <person name="Rouhier N."/>
            <person name="Sakthikumar S."/>
            <person name="Salamov A.A."/>
            <person name="Schmutz J."/>
            <person name="Selles B."/>
            <person name="Shapiro H."/>
            <person name="Tanguay P."/>
            <person name="Tuskan G.A."/>
            <person name="Henrissat B."/>
            <person name="Van de Peer Y."/>
            <person name="Rouze P."/>
            <person name="Ellis J.G."/>
            <person name="Dodds P.N."/>
            <person name="Schein J.E."/>
            <person name="Zhong S."/>
            <person name="Hamelin R.C."/>
            <person name="Grigoriev I.V."/>
            <person name="Szabo L.J."/>
            <person name="Martin F."/>
        </authorList>
    </citation>
    <scope>NUCLEOTIDE SEQUENCE [LARGE SCALE GENOMIC DNA]</scope>
    <source>
        <strain evidence="2">98AG31 / pathotype 3-4-7</strain>
    </source>
</reference>
<dbReference type="KEGG" id="mlr:MELLADRAFT_93295"/>
<gene>
    <name evidence="1" type="ORF">MELLADRAFT_93295</name>
</gene>
<dbReference type="GeneID" id="18936530"/>
<dbReference type="HOGENOM" id="CLU_3143452_0_0_1"/>
<accession>F4S4P1</accession>
<evidence type="ECO:0000313" key="2">
    <source>
        <dbReference type="Proteomes" id="UP000001072"/>
    </source>
</evidence>
<dbReference type="Proteomes" id="UP000001072">
    <property type="component" value="Unassembled WGS sequence"/>
</dbReference>
<sequence length="49" mass="5323">MSKQARLTHMTAVQLPYGPKAYFRLMSIVPSKAIPGKAKPTSHSPKLAS</sequence>
<dbReference type="AlphaFoldDB" id="F4S4P1"/>
<dbReference type="VEuPathDB" id="FungiDB:MELLADRAFT_93295"/>
<protein>
    <submittedName>
        <fullName evidence="1">Uncharacterized protein</fullName>
    </submittedName>
</protein>
<dbReference type="OrthoDB" id="264354at2759"/>
<evidence type="ECO:0000313" key="1">
    <source>
        <dbReference type="EMBL" id="EGG00322.1"/>
    </source>
</evidence>
<proteinExistence type="predicted"/>
<dbReference type="InParanoid" id="F4S4P1"/>